<keyword evidence="4" id="KW-1185">Reference proteome</keyword>
<sequence>MTIATQPYSNQQNITCLVTSVSKDHDDIDIGDLQRFQMTTTGAEHNIHSTSAFAQVLRVIPASIIIAMGLSLASASLANEPDQASVDREIMGNFMREVREVPTIRVPDIPGNIAITTQIGNNNDARIQQGSKGYPNLAAIHQSGYGNDAEIIQEGGNNVGVVAQRGNNLEANLHQRGGEFEAAINQVGVRGKVNLSQSGSGYRTISIDQISRSGAGTTATIVTN</sequence>
<dbReference type="AlphaFoldDB" id="A0A2N7UK21"/>
<organism evidence="3 4">
    <name type="scientific">Halomonas urumqiensis</name>
    <dbReference type="NCBI Taxonomy" id="1684789"/>
    <lineage>
        <taxon>Bacteria</taxon>
        <taxon>Pseudomonadati</taxon>
        <taxon>Pseudomonadota</taxon>
        <taxon>Gammaproteobacteria</taxon>
        <taxon>Oceanospirillales</taxon>
        <taxon>Halomonadaceae</taxon>
        <taxon>Halomonas</taxon>
    </lineage>
</organism>
<dbReference type="RefSeq" id="WP_102587606.1">
    <property type="nucleotide sequence ID" value="NZ_BNAE01000002.1"/>
</dbReference>
<name>A0A2N7UK21_9GAMM</name>
<evidence type="ECO:0008006" key="5">
    <source>
        <dbReference type="Google" id="ProtNLM"/>
    </source>
</evidence>
<evidence type="ECO:0000313" key="3">
    <source>
        <dbReference type="EMBL" id="PMR80782.1"/>
    </source>
</evidence>
<dbReference type="GO" id="GO:0009289">
    <property type="term" value="C:pilus"/>
    <property type="evidence" value="ECO:0007669"/>
    <property type="project" value="InterPro"/>
</dbReference>
<protein>
    <recommendedName>
        <fullName evidence="5">Curlin subunit CsgB</fullName>
    </recommendedName>
</protein>
<proteinExistence type="inferred from homology"/>
<gene>
    <name evidence="3" type="ORF">C1H70_06855</name>
</gene>
<dbReference type="GO" id="GO:0007155">
    <property type="term" value="P:cell adhesion"/>
    <property type="evidence" value="ECO:0007669"/>
    <property type="project" value="InterPro"/>
</dbReference>
<evidence type="ECO:0000256" key="1">
    <source>
        <dbReference type="ARBA" id="ARBA00009766"/>
    </source>
</evidence>
<keyword evidence="2" id="KW-0732">Signal</keyword>
<dbReference type="Proteomes" id="UP000235547">
    <property type="component" value="Unassembled WGS sequence"/>
</dbReference>
<evidence type="ECO:0000256" key="2">
    <source>
        <dbReference type="ARBA" id="ARBA00022729"/>
    </source>
</evidence>
<reference evidence="3 4" key="1">
    <citation type="submission" date="2018-01" db="EMBL/GenBank/DDBJ databases">
        <title>Halomonas endophytica sp. nov., isolated from storage liquid in the stems of Populus euphratica.</title>
        <authorList>
            <person name="Chen C."/>
        </authorList>
    </citation>
    <scope>NUCLEOTIDE SEQUENCE [LARGE SCALE GENOMIC DNA]</scope>
    <source>
        <strain evidence="3 4">BZ-SZ-XJ27</strain>
    </source>
</reference>
<dbReference type="EMBL" id="PNRG01000013">
    <property type="protein sequence ID" value="PMR80782.1"/>
    <property type="molecule type" value="Genomic_DNA"/>
</dbReference>
<evidence type="ECO:0000313" key="4">
    <source>
        <dbReference type="Proteomes" id="UP000235547"/>
    </source>
</evidence>
<comment type="caution">
    <text evidence="3">The sequence shown here is derived from an EMBL/GenBank/DDBJ whole genome shotgun (WGS) entry which is preliminary data.</text>
</comment>
<dbReference type="Pfam" id="PF07012">
    <property type="entry name" value="Curlin_rpt"/>
    <property type="match status" value="1"/>
</dbReference>
<dbReference type="InterPro" id="IPR009742">
    <property type="entry name" value="Curlin_rpt"/>
</dbReference>
<dbReference type="OrthoDB" id="6162818at2"/>
<comment type="similarity">
    <text evidence="1">Belongs to the CsgA/CsgB family.</text>
</comment>
<accession>A0A2N7UK21</accession>